<dbReference type="Proteomes" id="UP000178485">
    <property type="component" value="Chromosome i"/>
</dbReference>
<dbReference type="InterPro" id="IPR024353">
    <property type="entry name" value="DUF3871"/>
</dbReference>
<evidence type="ECO:0000313" key="1">
    <source>
        <dbReference type="EMBL" id="SCM57635.1"/>
    </source>
</evidence>
<evidence type="ECO:0000313" key="2">
    <source>
        <dbReference type="Proteomes" id="UP000178485"/>
    </source>
</evidence>
<protein>
    <recommendedName>
        <fullName evidence="3">DUF3871 family protein</fullName>
    </recommendedName>
</protein>
<proteinExistence type="predicted"/>
<dbReference type="KEGG" id="pmuc:ING2E5A_1435"/>
<dbReference type="RefSeq" id="WP_071138242.1">
    <property type="nucleotide sequence ID" value="NZ_LT608328.1"/>
</dbReference>
<evidence type="ECO:0008006" key="3">
    <source>
        <dbReference type="Google" id="ProtNLM"/>
    </source>
</evidence>
<dbReference type="EMBL" id="LT608328">
    <property type="protein sequence ID" value="SCM57635.1"/>
    <property type="molecule type" value="Genomic_DNA"/>
</dbReference>
<accession>A0A1G4G6U7</accession>
<dbReference type="AlphaFoldDB" id="A0A1G4G6U7"/>
<organism evidence="1 2">
    <name type="scientific">Petrimonas mucosa</name>
    <dbReference type="NCBI Taxonomy" id="1642646"/>
    <lineage>
        <taxon>Bacteria</taxon>
        <taxon>Pseudomonadati</taxon>
        <taxon>Bacteroidota</taxon>
        <taxon>Bacteroidia</taxon>
        <taxon>Bacteroidales</taxon>
        <taxon>Dysgonomonadaceae</taxon>
        <taxon>Petrimonas</taxon>
    </lineage>
</organism>
<gene>
    <name evidence="1" type="ORF">ING2E5A_1435</name>
</gene>
<name>A0A1G4G6U7_9BACT</name>
<keyword evidence="2" id="KW-1185">Reference proteome</keyword>
<dbReference type="Pfam" id="PF12987">
    <property type="entry name" value="DUF3871"/>
    <property type="match status" value="1"/>
</dbReference>
<sequence>METAMQLNPVRTRLLLPFNQPSSRVENQAVIEPPMYVTRPRSRNPFIEANTRQVDIHHLRNECVVPVFSKDNEITISHQAFIETVWEAANTFFRGETIDTPEIRVSHIIKGRVPEAIHKPVDMLLEGDKTMYYERMAFCLEVPSISEDIDGSPLNLTIGGVRAYNHENLYSKKGMEKFKIFIGFKNLLCTNLCVSTDGYLSEVRVMSISELAKNVMKLFQQYNMAKHLYMMSAYKDSYLTEHQFAQLLGKSRLYQYLPIEKKKLIPEILITDSQINMVAKSYYFDNNFKVLTDSKEISMWKVYNLLTGANRSSYIDNFLDRSLNAAQLTEGINKALYGDEEYAWFIN</sequence>
<reference evidence="1 2" key="1">
    <citation type="submission" date="2016-08" db="EMBL/GenBank/DDBJ databases">
        <authorList>
            <person name="Seilhamer J.J."/>
        </authorList>
    </citation>
    <scope>NUCLEOTIDE SEQUENCE [LARGE SCALE GENOMIC DNA]</scope>
    <source>
        <strain evidence="1">ING2-E5A</strain>
    </source>
</reference>